<comment type="subcellular location">
    <subcellularLocation>
        <location evidence="1">Cell membrane</location>
        <topology evidence="1">Multi-pass membrane protein</topology>
    </subcellularLocation>
</comment>
<evidence type="ECO:0000256" key="6">
    <source>
        <dbReference type="SAM" id="Phobius"/>
    </source>
</evidence>
<dbReference type="PANTHER" id="PTHR35007">
    <property type="entry name" value="INTEGRAL MEMBRANE PROTEIN-RELATED"/>
    <property type="match status" value="1"/>
</dbReference>
<feature type="transmembrane region" description="Helical" evidence="6">
    <location>
        <begin position="283"/>
        <end position="305"/>
    </location>
</feature>
<dbReference type="GO" id="GO:0005886">
    <property type="term" value="C:plasma membrane"/>
    <property type="evidence" value="ECO:0007669"/>
    <property type="project" value="UniProtKB-SubCell"/>
</dbReference>
<name>A0A1T4VMH9_9FIRM</name>
<accession>A0A1T4VMH9</accession>
<keyword evidence="4 6" id="KW-1133">Transmembrane helix</keyword>
<dbReference type="Pfam" id="PF00482">
    <property type="entry name" value="T2SSF"/>
    <property type="match status" value="1"/>
</dbReference>
<dbReference type="STRING" id="39495.SAMN02745111_01241"/>
<sequence>MINALVFAYTALAFMIVVVVLWDKGTEEDTKDRRIKVINRRNSKDNVYNELDDSFVNRFIKPLINRAKQSVEDATEKSNSKTGANEEKEVKVSKQLRLAGVKMSAGDYAFLKQAVFIVSVFLGILLAIIVPIDIIYRFMLFGVIFVFGYAGPDFILKSKVNSHQEAIRMQLPDAMDLLGTCIEAGLSFDGALVKVAEKMEGPFIDELIILYNQIQMGKPRNEALKQMGDSSEIQELKTFVAALAQANELGIPINNVMQVQSEQLRETRKRIAQEKGLKAPVKMMIPMVALIFPNILIVIMAPSVLNMMGGL</sequence>
<evidence type="ECO:0000259" key="7">
    <source>
        <dbReference type="Pfam" id="PF00482"/>
    </source>
</evidence>
<evidence type="ECO:0000256" key="1">
    <source>
        <dbReference type="ARBA" id="ARBA00004651"/>
    </source>
</evidence>
<feature type="transmembrane region" description="Helical" evidence="6">
    <location>
        <begin position="110"/>
        <end position="132"/>
    </location>
</feature>
<keyword evidence="3 6" id="KW-0812">Transmembrane</keyword>
<keyword evidence="5 6" id="KW-0472">Membrane</keyword>
<proteinExistence type="predicted"/>
<feature type="domain" description="Type II secretion system protein GspF" evidence="7">
    <location>
        <begin position="175"/>
        <end position="300"/>
    </location>
</feature>
<evidence type="ECO:0000256" key="5">
    <source>
        <dbReference type="ARBA" id="ARBA00023136"/>
    </source>
</evidence>
<evidence type="ECO:0000256" key="2">
    <source>
        <dbReference type="ARBA" id="ARBA00022475"/>
    </source>
</evidence>
<protein>
    <submittedName>
        <fullName evidence="8">Tight adherence protein C</fullName>
    </submittedName>
</protein>
<dbReference type="EMBL" id="FUXZ01000007">
    <property type="protein sequence ID" value="SKA66163.1"/>
    <property type="molecule type" value="Genomic_DNA"/>
</dbReference>
<evidence type="ECO:0000256" key="4">
    <source>
        <dbReference type="ARBA" id="ARBA00022989"/>
    </source>
</evidence>
<dbReference type="InterPro" id="IPR018076">
    <property type="entry name" value="T2SS_GspF_dom"/>
</dbReference>
<dbReference type="RefSeq" id="WP_078766109.1">
    <property type="nucleotide sequence ID" value="NZ_FUXZ01000007.1"/>
</dbReference>
<evidence type="ECO:0000256" key="3">
    <source>
        <dbReference type="ARBA" id="ARBA00022692"/>
    </source>
</evidence>
<dbReference type="AlphaFoldDB" id="A0A1T4VMH9"/>
<dbReference type="Proteomes" id="UP000190814">
    <property type="component" value="Unassembled WGS sequence"/>
</dbReference>
<dbReference type="OrthoDB" id="9810662at2"/>
<keyword evidence="2" id="KW-1003">Cell membrane</keyword>
<evidence type="ECO:0000313" key="8">
    <source>
        <dbReference type="EMBL" id="SKA66163.1"/>
    </source>
</evidence>
<reference evidence="8 9" key="1">
    <citation type="submission" date="2017-02" db="EMBL/GenBank/DDBJ databases">
        <authorList>
            <person name="Peterson S.W."/>
        </authorList>
    </citation>
    <scope>NUCLEOTIDE SEQUENCE [LARGE SCALE GENOMIC DNA]</scope>
    <source>
        <strain evidence="8 9">ATCC 35992</strain>
    </source>
</reference>
<dbReference type="PANTHER" id="PTHR35007:SF2">
    <property type="entry name" value="PILUS ASSEMBLE PROTEIN"/>
    <property type="match status" value="1"/>
</dbReference>
<feature type="transmembrane region" description="Helical" evidence="6">
    <location>
        <begin position="6"/>
        <end position="23"/>
    </location>
</feature>
<keyword evidence="9" id="KW-1185">Reference proteome</keyword>
<evidence type="ECO:0000313" key="9">
    <source>
        <dbReference type="Proteomes" id="UP000190814"/>
    </source>
</evidence>
<organism evidence="8 9">
    <name type="scientific">Eubacterium uniforme</name>
    <dbReference type="NCBI Taxonomy" id="39495"/>
    <lineage>
        <taxon>Bacteria</taxon>
        <taxon>Bacillati</taxon>
        <taxon>Bacillota</taxon>
        <taxon>Clostridia</taxon>
        <taxon>Eubacteriales</taxon>
        <taxon>Eubacteriaceae</taxon>
        <taxon>Eubacterium</taxon>
    </lineage>
</organism>
<feature type="transmembrane region" description="Helical" evidence="6">
    <location>
        <begin position="138"/>
        <end position="156"/>
    </location>
</feature>
<gene>
    <name evidence="8" type="ORF">SAMN02745111_01241</name>
</gene>